<keyword evidence="1" id="KW-0812">Transmembrane</keyword>
<gene>
    <name evidence="2" type="ORF">RFI_37558</name>
</gene>
<evidence type="ECO:0000313" key="3">
    <source>
        <dbReference type="Proteomes" id="UP000023152"/>
    </source>
</evidence>
<dbReference type="Proteomes" id="UP000023152">
    <property type="component" value="Unassembled WGS sequence"/>
</dbReference>
<organism evidence="2 3">
    <name type="scientific">Reticulomyxa filosa</name>
    <dbReference type="NCBI Taxonomy" id="46433"/>
    <lineage>
        <taxon>Eukaryota</taxon>
        <taxon>Sar</taxon>
        <taxon>Rhizaria</taxon>
        <taxon>Retaria</taxon>
        <taxon>Foraminifera</taxon>
        <taxon>Monothalamids</taxon>
        <taxon>Reticulomyxidae</taxon>
        <taxon>Reticulomyxa</taxon>
    </lineage>
</organism>
<feature type="transmembrane region" description="Helical" evidence="1">
    <location>
        <begin position="195"/>
        <end position="212"/>
    </location>
</feature>
<feature type="transmembrane region" description="Helical" evidence="1">
    <location>
        <begin position="66"/>
        <end position="92"/>
    </location>
</feature>
<feature type="transmembrane region" description="Helical" evidence="1">
    <location>
        <begin position="136"/>
        <end position="163"/>
    </location>
</feature>
<dbReference type="AlphaFoldDB" id="X6LEF2"/>
<keyword evidence="1" id="KW-1133">Transmembrane helix</keyword>
<evidence type="ECO:0000256" key="1">
    <source>
        <dbReference type="SAM" id="Phobius"/>
    </source>
</evidence>
<name>X6LEF2_RETFI</name>
<evidence type="ECO:0000313" key="2">
    <source>
        <dbReference type="EMBL" id="ETN99908.1"/>
    </source>
</evidence>
<protein>
    <submittedName>
        <fullName evidence="2">Uncharacterized protein</fullName>
    </submittedName>
</protein>
<dbReference type="EMBL" id="ASPP01042548">
    <property type="protein sequence ID" value="ETN99908.1"/>
    <property type="molecule type" value="Genomic_DNA"/>
</dbReference>
<feature type="transmembrane region" description="Helical" evidence="1">
    <location>
        <begin position="232"/>
        <end position="251"/>
    </location>
</feature>
<feature type="transmembrane region" description="Helical" evidence="1">
    <location>
        <begin position="26"/>
        <end position="45"/>
    </location>
</feature>
<sequence>MFAIFKQVAFFLSVTMLCYYIRVKGFKIACVLYFLSIFGKTILKCKEEKTQKNKDRPQTKMKSSEIANVLCLAISLFVCAPWMGFFFWRYVLRKDRVFIRQRRFRLVITIQVFLFALTAVERPLAFLLRINGVDSFIGFVIIENILWSICYVGLMVMICWRYWIFYCDIDIYQSSVNRDWRDIINPLSARNPVNLFFFFCGGVYVYAYMYTIKKKKKCPNRLFEQIDKGMGVTSTGIMYILAMIVLLAIWFKIPNNQTYADVFFIRHELKYISVLAIIIFLISSFTFIVDKICHSLCQRFLLIFFLFFFIFFFLFYDLELEIINQSINPPPPPHHHHRHYYHNNS</sequence>
<keyword evidence="3" id="KW-1185">Reference proteome</keyword>
<accession>X6LEF2</accession>
<reference evidence="2 3" key="1">
    <citation type="journal article" date="2013" name="Curr. Biol.">
        <title>The Genome of the Foraminiferan Reticulomyxa filosa.</title>
        <authorList>
            <person name="Glockner G."/>
            <person name="Hulsmann N."/>
            <person name="Schleicher M."/>
            <person name="Noegel A.A."/>
            <person name="Eichinger L."/>
            <person name="Gallinger C."/>
            <person name="Pawlowski J."/>
            <person name="Sierra R."/>
            <person name="Euteneuer U."/>
            <person name="Pillet L."/>
            <person name="Moustafa A."/>
            <person name="Platzer M."/>
            <person name="Groth M."/>
            <person name="Szafranski K."/>
            <person name="Schliwa M."/>
        </authorList>
    </citation>
    <scope>NUCLEOTIDE SEQUENCE [LARGE SCALE GENOMIC DNA]</scope>
</reference>
<feature type="transmembrane region" description="Helical" evidence="1">
    <location>
        <begin position="104"/>
        <end position="124"/>
    </location>
</feature>
<feature type="transmembrane region" description="Helical" evidence="1">
    <location>
        <begin position="271"/>
        <end position="289"/>
    </location>
</feature>
<comment type="caution">
    <text evidence="2">The sequence shown here is derived from an EMBL/GenBank/DDBJ whole genome shotgun (WGS) entry which is preliminary data.</text>
</comment>
<keyword evidence="1" id="KW-0472">Membrane</keyword>
<feature type="transmembrane region" description="Helical" evidence="1">
    <location>
        <begin position="296"/>
        <end position="316"/>
    </location>
</feature>
<proteinExistence type="predicted"/>